<feature type="transmembrane region" description="Helical" evidence="6">
    <location>
        <begin position="107"/>
        <end position="128"/>
    </location>
</feature>
<evidence type="ECO:0000256" key="3">
    <source>
        <dbReference type="ARBA" id="ARBA00022692"/>
    </source>
</evidence>
<feature type="transmembrane region" description="Helical" evidence="6">
    <location>
        <begin position="81"/>
        <end position="101"/>
    </location>
</feature>
<dbReference type="InterPro" id="IPR050638">
    <property type="entry name" value="AA-Vitamin_Transporters"/>
</dbReference>
<feature type="transmembrane region" description="Helical" evidence="6">
    <location>
        <begin position="260"/>
        <end position="279"/>
    </location>
</feature>
<dbReference type="InterPro" id="IPR037185">
    <property type="entry name" value="EmrE-like"/>
</dbReference>
<accession>A0ABV2IU01</accession>
<dbReference type="EMBL" id="JBEPMB010000001">
    <property type="protein sequence ID" value="MET3611933.1"/>
    <property type="molecule type" value="Genomic_DNA"/>
</dbReference>
<evidence type="ECO:0000256" key="1">
    <source>
        <dbReference type="ARBA" id="ARBA00004141"/>
    </source>
</evidence>
<comment type="subcellular location">
    <subcellularLocation>
        <location evidence="1">Membrane</location>
        <topology evidence="1">Multi-pass membrane protein</topology>
    </subcellularLocation>
</comment>
<evidence type="ECO:0000256" key="2">
    <source>
        <dbReference type="ARBA" id="ARBA00007362"/>
    </source>
</evidence>
<feature type="transmembrane region" description="Helical" evidence="6">
    <location>
        <begin position="48"/>
        <end position="69"/>
    </location>
</feature>
<feature type="transmembrane region" description="Helical" evidence="6">
    <location>
        <begin position="195"/>
        <end position="218"/>
    </location>
</feature>
<comment type="caution">
    <text evidence="8">The sequence shown here is derived from an EMBL/GenBank/DDBJ whole genome shotgun (WGS) entry which is preliminary data.</text>
</comment>
<feature type="domain" description="EamA" evidence="7">
    <location>
        <begin position="167"/>
        <end position="301"/>
    </location>
</feature>
<dbReference type="Pfam" id="PF00892">
    <property type="entry name" value="EamA"/>
    <property type="match status" value="2"/>
</dbReference>
<dbReference type="Proteomes" id="UP001549047">
    <property type="component" value="Unassembled WGS sequence"/>
</dbReference>
<evidence type="ECO:0000313" key="9">
    <source>
        <dbReference type="Proteomes" id="UP001549047"/>
    </source>
</evidence>
<keyword evidence="4 6" id="KW-1133">Transmembrane helix</keyword>
<comment type="similarity">
    <text evidence="2">Belongs to the EamA transporter family.</text>
</comment>
<feature type="transmembrane region" description="Helical" evidence="6">
    <location>
        <begin position="169"/>
        <end position="188"/>
    </location>
</feature>
<evidence type="ECO:0000259" key="7">
    <source>
        <dbReference type="Pfam" id="PF00892"/>
    </source>
</evidence>
<dbReference type="RefSeq" id="WP_354554449.1">
    <property type="nucleotide sequence ID" value="NZ_JBEPMB010000001.1"/>
</dbReference>
<feature type="transmembrane region" description="Helical" evidence="6">
    <location>
        <begin position="135"/>
        <end position="154"/>
    </location>
</feature>
<gene>
    <name evidence="8" type="ORF">ABID16_000238</name>
</gene>
<reference evidence="8 9" key="1">
    <citation type="submission" date="2024-06" db="EMBL/GenBank/DDBJ databases">
        <title>Genomic Encyclopedia of Type Strains, Phase IV (KMG-IV): sequencing the most valuable type-strain genomes for metagenomic binning, comparative biology and taxonomic classification.</title>
        <authorList>
            <person name="Goeker M."/>
        </authorList>
    </citation>
    <scope>NUCLEOTIDE SEQUENCE [LARGE SCALE GENOMIC DNA]</scope>
    <source>
        <strain evidence="8 9">DSM 29780</strain>
    </source>
</reference>
<dbReference type="PANTHER" id="PTHR32322:SF2">
    <property type="entry name" value="EAMA DOMAIN-CONTAINING PROTEIN"/>
    <property type="match status" value="1"/>
</dbReference>
<feature type="domain" description="EamA" evidence="7">
    <location>
        <begin position="20"/>
        <end position="151"/>
    </location>
</feature>
<evidence type="ECO:0000313" key="8">
    <source>
        <dbReference type="EMBL" id="MET3611933.1"/>
    </source>
</evidence>
<proteinExistence type="inferred from homology"/>
<dbReference type="InterPro" id="IPR000620">
    <property type="entry name" value="EamA_dom"/>
</dbReference>
<protein>
    <submittedName>
        <fullName evidence="8">Drug/metabolite transporter (DMT)-like permease</fullName>
    </submittedName>
</protein>
<feature type="transmembrane region" description="Helical" evidence="6">
    <location>
        <begin position="21"/>
        <end position="42"/>
    </location>
</feature>
<dbReference type="SUPFAM" id="SSF103481">
    <property type="entry name" value="Multidrug resistance efflux transporter EmrE"/>
    <property type="match status" value="2"/>
</dbReference>
<keyword evidence="9" id="KW-1185">Reference proteome</keyword>
<keyword evidence="5 6" id="KW-0472">Membrane</keyword>
<feature type="transmembrane region" description="Helical" evidence="6">
    <location>
        <begin position="230"/>
        <end position="248"/>
    </location>
</feature>
<organism evidence="8 9">
    <name type="scientific">Rhizobium aquaticum</name>
    <dbReference type="NCBI Taxonomy" id="1549636"/>
    <lineage>
        <taxon>Bacteria</taxon>
        <taxon>Pseudomonadati</taxon>
        <taxon>Pseudomonadota</taxon>
        <taxon>Alphaproteobacteria</taxon>
        <taxon>Hyphomicrobiales</taxon>
        <taxon>Rhizobiaceae</taxon>
        <taxon>Rhizobium/Agrobacterium group</taxon>
        <taxon>Rhizobium</taxon>
    </lineage>
</organism>
<sequence length="306" mass="32974">MSQLKTTHNAHARGREKLMAHLAMLSFALLISGSFSLGGIAAKYAPSAAINALRYILSVGVMWVVASQVMKVKLTIPKEPWRYVVLGLLMAVYMFTMFKALEFTSPVATGAVFTLMPLISAGFAWFLMRQHTKPAVLLSLVVAAIGSVWVIFRGDISAILGFDVGRGEAIYFIGVVCHAAYAPLLRLFGRGEPPIFVGFWAVAATAAWLMIPGIPALIHTDLAAFPAEVWLAILYLAVATTAVTFMLLQYASMRLPASKTLSYGYLTPSFIILLEGLIGHGWVSLTIWVGALVTALGLVISGLLPD</sequence>
<evidence type="ECO:0000256" key="4">
    <source>
        <dbReference type="ARBA" id="ARBA00022989"/>
    </source>
</evidence>
<evidence type="ECO:0000256" key="6">
    <source>
        <dbReference type="SAM" id="Phobius"/>
    </source>
</evidence>
<keyword evidence="3 6" id="KW-0812">Transmembrane</keyword>
<feature type="transmembrane region" description="Helical" evidence="6">
    <location>
        <begin position="285"/>
        <end position="304"/>
    </location>
</feature>
<name>A0ABV2IU01_9HYPH</name>
<dbReference type="PANTHER" id="PTHR32322">
    <property type="entry name" value="INNER MEMBRANE TRANSPORTER"/>
    <property type="match status" value="1"/>
</dbReference>
<evidence type="ECO:0000256" key="5">
    <source>
        <dbReference type="ARBA" id="ARBA00023136"/>
    </source>
</evidence>